<sequence>MPELDAELRGFPWLLVGGEGSNTNSVSLQTDQVPEPTAVTHSRDSSSSRVTPEETPLTDSPTEESSRTSSETESSKTQEETTAESPEQKVAPKPEIQKDETQVAEEASVAQVINNCQVIDITEELSTADLNGGKIWRSIYKHILFGHFWWRWFYFS</sequence>
<evidence type="ECO:0000256" key="1">
    <source>
        <dbReference type="SAM" id="MobiDB-lite"/>
    </source>
</evidence>
<name>A0ABM5P2A5_9MOLU</name>
<feature type="region of interest" description="Disordered" evidence="1">
    <location>
        <begin position="1"/>
        <end position="103"/>
    </location>
</feature>
<accession>A0ABM5P2A5</accession>
<dbReference type="Proteomes" id="UP000018745">
    <property type="component" value="Chromosome"/>
</dbReference>
<gene>
    <name evidence="2" type="ORF">OVS_04050</name>
</gene>
<feature type="compositionally biased region" description="Polar residues" evidence="1">
    <location>
        <begin position="21"/>
        <end position="32"/>
    </location>
</feature>
<evidence type="ECO:0000313" key="2">
    <source>
        <dbReference type="EMBL" id="AHC40541.1"/>
    </source>
</evidence>
<reference evidence="2 3" key="1">
    <citation type="journal article" date="2014" name="Genome Announc.">
        <title>Complete Genome Sequence of Mycoplasma ovis Strain Michigan, a Hemoplasma of Sheep with Two Distinct 16S rRNA Genes.</title>
        <authorList>
            <person name="Deshuillers P.L."/>
            <person name="Santos A.P."/>
            <person name="do Nascimento N.C."/>
            <person name="Hampel J.A."/>
            <person name="Bergin I.L."/>
            <person name="Dyson M.C."/>
            <person name="Messick J.B."/>
        </authorList>
    </citation>
    <scope>NUCLEOTIDE SEQUENCE [LARGE SCALE GENOMIC DNA]</scope>
    <source>
        <strain evidence="2 3">Michigan</strain>
    </source>
</reference>
<protein>
    <submittedName>
        <fullName evidence="2">Uncharacterized protein</fullName>
    </submittedName>
</protein>
<organism evidence="2 3">
    <name type="scientific">Mycoplasma ovis str. Michigan</name>
    <dbReference type="NCBI Taxonomy" id="1415773"/>
    <lineage>
        <taxon>Bacteria</taxon>
        <taxon>Bacillati</taxon>
        <taxon>Mycoplasmatota</taxon>
        <taxon>Mollicutes</taxon>
        <taxon>Mycoplasmataceae</taxon>
        <taxon>Mycoplasma</taxon>
    </lineage>
</organism>
<proteinExistence type="predicted"/>
<evidence type="ECO:0000313" key="3">
    <source>
        <dbReference type="Proteomes" id="UP000018745"/>
    </source>
</evidence>
<dbReference type="EMBL" id="CP006935">
    <property type="protein sequence ID" value="AHC40541.1"/>
    <property type="molecule type" value="Genomic_DNA"/>
</dbReference>
<feature type="compositionally biased region" description="Basic and acidic residues" evidence="1">
    <location>
        <begin position="86"/>
        <end position="101"/>
    </location>
</feature>
<keyword evidence="3" id="KW-1185">Reference proteome</keyword>